<dbReference type="AlphaFoldDB" id="A0A2G9V3X8"/>
<protein>
    <submittedName>
        <fullName evidence="1">Uncharacterized protein</fullName>
    </submittedName>
</protein>
<sequence>MSDSRRRREWDKVEANLSRQTTLRMLSSIQIASKALSYHDVVPSWPQLNFKSIWEHTLLFLDIVFLHHEQARSFFVYWVYQIVLRSAVANVDVLKSIPRADIERVKADWMLLGASTVAAAAMCVVASQHYEQMLSDLSKRAGTPREDVAQMASAISHVTLMLQRSTPLTKEATAIAADGAILETIGLFGKKVCLIKKRSGVSDCRGEVRFLIINF</sequence>
<accession>A0A2G9V3X8</accession>
<dbReference type="GO" id="GO:0007131">
    <property type="term" value="P:reciprocal meiotic recombination"/>
    <property type="evidence" value="ECO:0007669"/>
    <property type="project" value="TreeGrafter"/>
</dbReference>
<evidence type="ECO:0000313" key="2">
    <source>
        <dbReference type="Proteomes" id="UP000230423"/>
    </source>
</evidence>
<name>A0A2G9V3X8_TELCI</name>
<gene>
    <name evidence="1" type="ORF">TELCIR_00731</name>
</gene>
<evidence type="ECO:0000313" key="1">
    <source>
        <dbReference type="EMBL" id="PIO77148.1"/>
    </source>
</evidence>
<dbReference type="Proteomes" id="UP000230423">
    <property type="component" value="Unassembled WGS sequence"/>
</dbReference>
<organism evidence="1 2">
    <name type="scientific">Teladorsagia circumcincta</name>
    <name type="common">Brown stomach worm</name>
    <name type="synonym">Ostertagia circumcincta</name>
    <dbReference type="NCBI Taxonomy" id="45464"/>
    <lineage>
        <taxon>Eukaryota</taxon>
        <taxon>Metazoa</taxon>
        <taxon>Ecdysozoa</taxon>
        <taxon>Nematoda</taxon>
        <taxon>Chromadorea</taxon>
        <taxon>Rhabditida</taxon>
        <taxon>Rhabditina</taxon>
        <taxon>Rhabditomorpha</taxon>
        <taxon>Strongyloidea</taxon>
        <taxon>Trichostrongylidae</taxon>
        <taxon>Teladorsagia</taxon>
    </lineage>
</organism>
<dbReference type="OrthoDB" id="9983043at2759"/>
<dbReference type="PANTHER" id="PTHR21615">
    <property type="entry name" value="CYCLIN N-TERMINAL DOMAIN-CONTAINING PROTEIN 1"/>
    <property type="match status" value="1"/>
</dbReference>
<dbReference type="EMBL" id="KZ345009">
    <property type="protein sequence ID" value="PIO77148.1"/>
    <property type="molecule type" value="Genomic_DNA"/>
</dbReference>
<dbReference type="GO" id="GO:0035861">
    <property type="term" value="C:site of double-strand break"/>
    <property type="evidence" value="ECO:0007669"/>
    <property type="project" value="TreeGrafter"/>
</dbReference>
<proteinExistence type="predicted"/>
<reference evidence="1 2" key="1">
    <citation type="submission" date="2015-09" db="EMBL/GenBank/DDBJ databases">
        <title>Draft genome of the parasitic nematode Teladorsagia circumcincta isolate WARC Sus (inbred).</title>
        <authorList>
            <person name="Mitreva M."/>
        </authorList>
    </citation>
    <scope>NUCLEOTIDE SEQUENCE [LARGE SCALE GENOMIC DNA]</scope>
    <source>
        <strain evidence="1 2">S</strain>
    </source>
</reference>
<dbReference type="PANTHER" id="PTHR21615:SF2">
    <property type="entry name" value="CYCLIN N-TERMINAL DOMAIN-CONTAINING PROTEIN 1"/>
    <property type="match status" value="1"/>
</dbReference>
<keyword evidence="2" id="KW-1185">Reference proteome</keyword>